<dbReference type="EMBL" id="CAXAMN010021836">
    <property type="protein sequence ID" value="CAK9063918.1"/>
    <property type="molecule type" value="Genomic_DNA"/>
</dbReference>
<evidence type="ECO:0000313" key="3">
    <source>
        <dbReference type="Proteomes" id="UP001642484"/>
    </source>
</evidence>
<feature type="region of interest" description="Disordered" evidence="1">
    <location>
        <begin position="1"/>
        <end position="94"/>
    </location>
</feature>
<feature type="compositionally biased region" description="Basic and acidic residues" evidence="1">
    <location>
        <begin position="22"/>
        <end position="33"/>
    </location>
</feature>
<name>A0ABP0NKF2_9DINO</name>
<evidence type="ECO:0000313" key="2">
    <source>
        <dbReference type="EMBL" id="CAK9063918.1"/>
    </source>
</evidence>
<reference evidence="2 3" key="1">
    <citation type="submission" date="2024-02" db="EMBL/GenBank/DDBJ databases">
        <authorList>
            <person name="Chen Y."/>
            <person name="Shah S."/>
            <person name="Dougan E. K."/>
            <person name="Thang M."/>
            <person name="Chan C."/>
        </authorList>
    </citation>
    <scope>NUCLEOTIDE SEQUENCE [LARGE SCALE GENOMIC DNA]</scope>
</reference>
<feature type="non-terminal residue" evidence="2">
    <location>
        <position position="1"/>
    </location>
</feature>
<protein>
    <submittedName>
        <fullName evidence="2">Uncharacterized protein</fullName>
    </submittedName>
</protein>
<feature type="compositionally biased region" description="Basic and acidic residues" evidence="1">
    <location>
        <begin position="55"/>
        <end position="65"/>
    </location>
</feature>
<sequence>EEAVEKLAKAKDGEVSEEEAAQIEHPDEEHSSDSDAGIGVKRVAEPEPKRRRRAKGSEKPEKPEKPGVPQEAQPKSAASGAKRKASQKADELSNGLKGAEACISALDTFHPMNFWQGSLKRKDIDKRLALAYQTQSSLEEFVETNADAQKLCESLMVKSQQVTDWLDALIPLWNQDMRLTRARNMDKEDMTKLIK</sequence>
<comment type="caution">
    <text evidence="2">The sequence shown here is derived from an EMBL/GenBank/DDBJ whole genome shotgun (WGS) entry which is preliminary data.</text>
</comment>
<evidence type="ECO:0000256" key="1">
    <source>
        <dbReference type="SAM" id="MobiDB-lite"/>
    </source>
</evidence>
<dbReference type="Proteomes" id="UP001642484">
    <property type="component" value="Unassembled WGS sequence"/>
</dbReference>
<proteinExistence type="predicted"/>
<gene>
    <name evidence="2" type="ORF">CCMP2556_LOCUS31393</name>
</gene>
<keyword evidence="3" id="KW-1185">Reference proteome</keyword>
<accession>A0ABP0NKF2</accession>
<organism evidence="2 3">
    <name type="scientific">Durusdinium trenchii</name>
    <dbReference type="NCBI Taxonomy" id="1381693"/>
    <lineage>
        <taxon>Eukaryota</taxon>
        <taxon>Sar</taxon>
        <taxon>Alveolata</taxon>
        <taxon>Dinophyceae</taxon>
        <taxon>Suessiales</taxon>
        <taxon>Symbiodiniaceae</taxon>
        <taxon>Durusdinium</taxon>
    </lineage>
</organism>
<feature type="compositionally biased region" description="Basic and acidic residues" evidence="1">
    <location>
        <begin position="1"/>
        <end position="14"/>
    </location>
</feature>
<feature type="non-terminal residue" evidence="2">
    <location>
        <position position="195"/>
    </location>
</feature>